<accession>A0A2U1CT85</accession>
<organism evidence="1 2">
    <name type="scientific">Tamilnaduibacter salinus</name>
    <dbReference type="NCBI Taxonomy" id="1484056"/>
    <lineage>
        <taxon>Bacteria</taxon>
        <taxon>Pseudomonadati</taxon>
        <taxon>Pseudomonadota</taxon>
        <taxon>Gammaproteobacteria</taxon>
        <taxon>Pseudomonadales</taxon>
        <taxon>Marinobacteraceae</taxon>
        <taxon>Tamilnaduibacter</taxon>
    </lineage>
</organism>
<protein>
    <submittedName>
        <fullName evidence="1">Uncharacterized protein</fullName>
    </submittedName>
</protein>
<name>A0A2U1CT85_9GAMM</name>
<comment type="caution">
    <text evidence="1">The sequence shown here is derived from an EMBL/GenBank/DDBJ whole genome shotgun (WGS) entry which is preliminary data.</text>
</comment>
<reference evidence="1 2" key="1">
    <citation type="submission" date="2018-04" db="EMBL/GenBank/DDBJ databases">
        <title>Genomic Encyclopedia of Type Strains, Phase IV (KMG-IV): sequencing the most valuable type-strain genomes for metagenomic binning, comparative biology and taxonomic classification.</title>
        <authorList>
            <person name="Goeker M."/>
        </authorList>
    </citation>
    <scope>NUCLEOTIDE SEQUENCE [LARGE SCALE GENOMIC DNA]</scope>
    <source>
        <strain evidence="1 2">DSM 28688</strain>
    </source>
</reference>
<evidence type="ECO:0000313" key="1">
    <source>
        <dbReference type="EMBL" id="PVY69777.1"/>
    </source>
</evidence>
<dbReference type="EMBL" id="QEKQ01000011">
    <property type="protein sequence ID" value="PVY69777.1"/>
    <property type="molecule type" value="Genomic_DNA"/>
</dbReference>
<sequence length="169" mass="19028">MDGWASFVSPTYASFPAPEGRFPCFSVAELSFFRVLPRIQRRTNPMTDLEIYIRDLDPAALETWLAGHLDALSVTSVGTKGVLKGQGGIQGERVTISVYPNAVGKRYACLILEGGKLPWETDLDCARSAWEHLQTEIRCSPGDWKEGDPVQDEKWWRLDERGEQLAIWN</sequence>
<dbReference type="AlphaFoldDB" id="A0A2U1CT85"/>
<proteinExistence type="predicted"/>
<gene>
    <name evidence="1" type="ORF">C8D92_1113</name>
</gene>
<evidence type="ECO:0000313" key="2">
    <source>
        <dbReference type="Proteomes" id="UP000245887"/>
    </source>
</evidence>
<dbReference type="Proteomes" id="UP000245887">
    <property type="component" value="Unassembled WGS sequence"/>
</dbReference>